<dbReference type="AlphaFoldDB" id="M7SLA7"/>
<sequence>MAPTCPPRGVYAPVVAFFHEDETLDLESLKTHITRLAEGGVAGLVIQGSNGEAPHLLHSERKEIISTASAVLRERGRPGSVILAGCGAQSTRETIQLCQEAQESGADYALVLSPSYWVGAMQPPTIQKFFTDVATASPIPILLYNFPAVTGGIDLDSDLIANLASANPNKIVGCKLTCGNIGKLHRVAHDKRITTPFAALAGKSEFFLHGLVAGSNGLIGAAVNFTPKIHVKLLELYDAGDLAGAQELQTKLSDMDWVLARLGVAGLKAALDRYYGYGGGRSRRPLNPVQSSAFSGEKDALLQQMVDFENSI</sequence>
<dbReference type="PRINTS" id="PR00146">
    <property type="entry name" value="DHPICSNTHASE"/>
</dbReference>
<dbReference type="SMART" id="SM01130">
    <property type="entry name" value="DHDPS"/>
    <property type="match status" value="1"/>
</dbReference>
<dbReference type="Gene3D" id="3.20.20.70">
    <property type="entry name" value="Aldolase class I"/>
    <property type="match status" value="1"/>
</dbReference>
<dbReference type="HOGENOM" id="CLU_049343_0_2_1"/>
<comment type="similarity">
    <text evidence="2">Belongs to the DapA family.</text>
</comment>
<dbReference type="OMA" id="WCTAAPC"/>
<dbReference type="PANTHER" id="PTHR12128:SF66">
    <property type="entry name" value="4-HYDROXY-2-OXOGLUTARATE ALDOLASE, MITOCHONDRIAL"/>
    <property type="match status" value="1"/>
</dbReference>
<feature type="active site" description="Proton donor/acceptor" evidence="3">
    <location>
        <position position="144"/>
    </location>
</feature>
<gene>
    <name evidence="5" type="ORF">UCREL1_7875</name>
</gene>
<dbReference type="Pfam" id="PF00701">
    <property type="entry name" value="DHDPS"/>
    <property type="match status" value="1"/>
</dbReference>
<dbReference type="EMBL" id="KB706933">
    <property type="protein sequence ID" value="EMR65148.1"/>
    <property type="molecule type" value="Genomic_DNA"/>
</dbReference>
<dbReference type="GO" id="GO:0008840">
    <property type="term" value="F:4-hydroxy-tetrahydrodipicolinate synthase activity"/>
    <property type="evidence" value="ECO:0007669"/>
    <property type="project" value="TreeGrafter"/>
</dbReference>
<dbReference type="OrthoDB" id="191315at2759"/>
<dbReference type="CDD" id="cd00408">
    <property type="entry name" value="DHDPS-like"/>
    <property type="match status" value="1"/>
</dbReference>
<protein>
    <submittedName>
        <fullName evidence="5">Putative dihydrodipicolinate synthase protein</fullName>
    </submittedName>
</protein>
<dbReference type="KEGG" id="ela:UCREL1_7875"/>
<dbReference type="PIRSF" id="PIRSF001365">
    <property type="entry name" value="DHDPS"/>
    <property type="match status" value="1"/>
</dbReference>
<reference evidence="6" key="1">
    <citation type="journal article" date="2013" name="Genome Announc.">
        <title>Draft genome sequence of the grapevine dieback fungus Eutypa lata UCR-EL1.</title>
        <authorList>
            <person name="Blanco-Ulate B."/>
            <person name="Rolshausen P.E."/>
            <person name="Cantu D."/>
        </authorList>
    </citation>
    <scope>NUCLEOTIDE SEQUENCE [LARGE SCALE GENOMIC DNA]</scope>
    <source>
        <strain evidence="6">UCR-EL1</strain>
    </source>
</reference>
<accession>M7SLA7</accession>
<dbReference type="InterPro" id="IPR013785">
    <property type="entry name" value="Aldolase_TIM"/>
</dbReference>
<evidence type="ECO:0000256" key="2">
    <source>
        <dbReference type="PIRNR" id="PIRNR001365"/>
    </source>
</evidence>
<evidence type="ECO:0000313" key="5">
    <source>
        <dbReference type="EMBL" id="EMR65148.1"/>
    </source>
</evidence>
<evidence type="ECO:0000313" key="6">
    <source>
        <dbReference type="Proteomes" id="UP000012174"/>
    </source>
</evidence>
<dbReference type="InterPro" id="IPR002220">
    <property type="entry name" value="DapA-like"/>
</dbReference>
<dbReference type="SUPFAM" id="SSF51569">
    <property type="entry name" value="Aldolase"/>
    <property type="match status" value="1"/>
</dbReference>
<feature type="binding site" evidence="4">
    <location>
        <position position="219"/>
    </location>
    <ligand>
        <name>pyruvate</name>
        <dbReference type="ChEBI" id="CHEBI:15361"/>
    </ligand>
</feature>
<evidence type="ECO:0000256" key="1">
    <source>
        <dbReference type="ARBA" id="ARBA00023239"/>
    </source>
</evidence>
<proteinExistence type="inferred from homology"/>
<dbReference type="eggNOG" id="ENOG502QWNS">
    <property type="taxonomic scope" value="Eukaryota"/>
</dbReference>
<name>M7SLA7_EUTLA</name>
<evidence type="ECO:0000256" key="3">
    <source>
        <dbReference type="PIRSR" id="PIRSR001365-1"/>
    </source>
</evidence>
<evidence type="ECO:0000256" key="4">
    <source>
        <dbReference type="PIRSR" id="PIRSR001365-2"/>
    </source>
</evidence>
<keyword evidence="1 2" id="KW-0456">Lyase</keyword>
<dbReference type="Proteomes" id="UP000012174">
    <property type="component" value="Unassembled WGS sequence"/>
</dbReference>
<dbReference type="PANTHER" id="PTHR12128">
    <property type="entry name" value="DIHYDRODIPICOLINATE SYNTHASE"/>
    <property type="match status" value="1"/>
</dbReference>
<keyword evidence="6" id="KW-1185">Reference proteome</keyword>
<feature type="active site" description="Schiff-base intermediate with substrate" evidence="3">
    <location>
        <position position="175"/>
    </location>
</feature>
<dbReference type="STRING" id="1287681.M7SLA7"/>
<organism evidence="5 6">
    <name type="scientific">Eutypa lata (strain UCR-EL1)</name>
    <name type="common">Grapevine dieback disease fungus</name>
    <name type="synonym">Eutypa armeniacae</name>
    <dbReference type="NCBI Taxonomy" id="1287681"/>
    <lineage>
        <taxon>Eukaryota</taxon>
        <taxon>Fungi</taxon>
        <taxon>Dikarya</taxon>
        <taxon>Ascomycota</taxon>
        <taxon>Pezizomycotina</taxon>
        <taxon>Sordariomycetes</taxon>
        <taxon>Xylariomycetidae</taxon>
        <taxon>Xylariales</taxon>
        <taxon>Diatrypaceae</taxon>
        <taxon>Eutypa</taxon>
    </lineage>
</organism>